<feature type="compositionally biased region" description="Polar residues" evidence="14">
    <location>
        <begin position="422"/>
        <end position="431"/>
    </location>
</feature>
<evidence type="ECO:0000256" key="14">
    <source>
        <dbReference type="SAM" id="MobiDB-lite"/>
    </source>
</evidence>
<dbReference type="GO" id="GO:0048254">
    <property type="term" value="P:snoRNA localization"/>
    <property type="evidence" value="ECO:0007669"/>
    <property type="project" value="TreeGrafter"/>
</dbReference>
<dbReference type="GO" id="GO:0005634">
    <property type="term" value="C:nucleus"/>
    <property type="evidence" value="ECO:0007669"/>
    <property type="project" value="TreeGrafter"/>
</dbReference>
<dbReference type="GO" id="GO:0000492">
    <property type="term" value="P:box C/D snoRNP assembly"/>
    <property type="evidence" value="ECO:0007669"/>
    <property type="project" value="TreeGrafter"/>
</dbReference>
<evidence type="ECO:0000256" key="4">
    <source>
        <dbReference type="ARBA" id="ARBA00022723"/>
    </source>
</evidence>
<evidence type="ECO:0000256" key="13">
    <source>
        <dbReference type="PROSITE-ProRule" id="PRU00453"/>
    </source>
</evidence>
<evidence type="ECO:0000256" key="8">
    <source>
        <dbReference type="ARBA" id="ARBA00049598"/>
    </source>
</evidence>
<dbReference type="InterPro" id="IPR051639">
    <property type="entry name" value="BCD1"/>
</dbReference>
<reference evidence="16" key="2">
    <citation type="submission" date="2023-06" db="EMBL/GenBank/DDBJ databases">
        <authorList>
            <consortium name="Lawrence Berkeley National Laboratory"/>
            <person name="Haridas S."/>
            <person name="Hensen N."/>
            <person name="Bonometti L."/>
            <person name="Westerberg I."/>
            <person name="Brannstrom I.O."/>
            <person name="Guillou S."/>
            <person name="Cros-Aarteil S."/>
            <person name="Calhoun S."/>
            <person name="Kuo A."/>
            <person name="Mondo S."/>
            <person name="Pangilinan J."/>
            <person name="Riley R."/>
            <person name="Labutti K."/>
            <person name="Andreopoulos B."/>
            <person name="Lipzen A."/>
            <person name="Chen C."/>
            <person name="Yanf M."/>
            <person name="Daum C."/>
            <person name="Ng V."/>
            <person name="Clum A."/>
            <person name="Steindorff A."/>
            <person name="Ohm R."/>
            <person name="Martin F."/>
            <person name="Silar P."/>
            <person name="Natvig D."/>
            <person name="Lalanne C."/>
            <person name="Gautier V."/>
            <person name="Ament-Velasquez S.L."/>
            <person name="Kruys A."/>
            <person name="Hutchinson M.I."/>
            <person name="Powell A.J."/>
            <person name="Barry K."/>
            <person name="Miller A.N."/>
            <person name="Grigoriev I.V."/>
            <person name="Debuchy R."/>
            <person name="Gladieux P."/>
            <person name="Thoren M.H."/>
            <person name="Johannesson H."/>
        </authorList>
    </citation>
    <scope>NUCLEOTIDE SEQUENCE</scope>
    <source>
        <strain evidence="16">SMH4131-1</strain>
    </source>
</reference>
<evidence type="ECO:0000256" key="7">
    <source>
        <dbReference type="ARBA" id="ARBA00022843"/>
    </source>
</evidence>
<evidence type="ECO:0000256" key="12">
    <source>
        <dbReference type="ARBA" id="ARBA00077531"/>
    </source>
</evidence>
<keyword evidence="6" id="KW-0862">Zinc</keyword>
<evidence type="ECO:0000256" key="1">
    <source>
        <dbReference type="ARBA" id="ARBA00022499"/>
    </source>
</evidence>
<proteinExistence type="inferred from homology"/>
<evidence type="ECO:0000256" key="6">
    <source>
        <dbReference type="ARBA" id="ARBA00022833"/>
    </source>
</evidence>
<dbReference type="EMBL" id="JAUEPO010000005">
    <property type="protein sequence ID" value="KAK3320671.1"/>
    <property type="molecule type" value="Genomic_DNA"/>
</dbReference>
<feature type="compositionally biased region" description="Acidic residues" evidence="14">
    <location>
        <begin position="465"/>
        <end position="486"/>
    </location>
</feature>
<dbReference type="CDD" id="cd23023">
    <property type="entry name" value="zf-HIT_BCD1"/>
    <property type="match status" value="1"/>
</dbReference>
<dbReference type="SUPFAM" id="SSF144232">
    <property type="entry name" value="HIT/MYND zinc finger-like"/>
    <property type="match status" value="1"/>
</dbReference>
<evidence type="ECO:0000313" key="17">
    <source>
        <dbReference type="Proteomes" id="UP001286456"/>
    </source>
</evidence>
<keyword evidence="17" id="KW-1185">Reference proteome</keyword>
<protein>
    <recommendedName>
        <fullName evidence="11">Box C/D snoRNA protein 1</fullName>
    </recommendedName>
    <alternativeName>
        <fullName evidence="12">Zinc finger HIT domain-containing protein 6</fullName>
    </alternativeName>
</protein>
<evidence type="ECO:0000256" key="11">
    <source>
        <dbReference type="ARBA" id="ARBA00068630"/>
    </source>
</evidence>
<reference evidence="16" key="1">
    <citation type="journal article" date="2023" name="Mol. Phylogenet. Evol.">
        <title>Genome-scale phylogeny and comparative genomics of the fungal order Sordariales.</title>
        <authorList>
            <person name="Hensen N."/>
            <person name="Bonometti L."/>
            <person name="Westerberg I."/>
            <person name="Brannstrom I.O."/>
            <person name="Guillou S."/>
            <person name="Cros-Aarteil S."/>
            <person name="Calhoun S."/>
            <person name="Haridas S."/>
            <person name="Kuo A."/>
            <person name="Mondo S."/>
            <person name="Pangilinan J."/>
            <person name="Riley R."/>
            <person name="LaButti K."/>
            <person name="Andreopoulos B."/>
            <person name="Lipzen A."/>
            <person name="Chen C."/>
            <person name="Yan M."/>
            <person name="Daum C."/>
            <person name="Ng V."/>
            <person name="Clum A."/>
            <person name="Steindorff A."/>
            <person name="Ohm R.A."/>
            <person name="Martin F."/>
            <person name="Silar P."/>
            <person name="Natvig D.O."/>
            <person name="Lalanne C."/>
            <person name="Gautier V."/>
            <person name="Ament-Velasquez S.L."/>
            <person name="Kruys A."/>
            <person name="Hutchinson M.I."/>
            <person name="Powell A.J."/>
            <person name="Barry K."/>
            <person name="Miller A.N."/>
            <person name="Grigoriev I.V."/>
            <person name="Debuchy R."/>
            <person name="Gladieux P."/>
            <person name="Hiltunen Thoren M."/>
            <person name="Johannesson H."/>
        </authorList>
    </citation>
    <scope>NUCLEOTIDE SEQUENCE</scope>
    <source>
        <strain evidence="16">SMH4131-1</strain>
    </source>
</reference>
<gene>
    <name evidence="16" type="ORF">B0T19DRAFT_487157</name>
</gene>
<dbReference type="Proteomes" id="UP001286456">
    <property type="component" value="Unassembled WGS sequence"/>
</dbReference>
<keyword evidence="3" id="KW-0597">Phosphoprotein</keyword>
<dbReference type="Gene3D" id="3.30.60.190">
    <property type="match status" value="1"/>
</dbReference>
<sequence length="566" mass="63113">MSETLLSALCSICHAQPPKYKCPRCGARTCSLACIQKHKTRADCDGIRNPTAYVPISQLRTAAGVDHDYNFIASIERARQRSERDIIEGRRLLSEKDLRPDNEDKRFLKEWHGDELHHVPVPFQPRGRNPREGLAGEGGLDKHVRRRAKQLDIDAKTMPKGMVRRTENKTAWNRRTQTINWQVEWLVYNPPDQPSGPPQHNNPTRILHKTLEATPLNTALAKTLEWHRGQLDRQSREGQGGNNNDEDNEQDSDADEDQQSKKKRKPHWKKKKTQEAAFSDPTQDASSGIWPSSSFTVQHSLTGAWSHTSQAAAITRDMSEEALAFSGWQYFLTKIGRSAAAPGTTELIPLLPSDTLTSALSGRTVVEFPTIYILPPSMPLPPGLILAENTERRKRKAKTNPEEGEAEEGEDDGNQRKDRPSRANNTWSQKQAFERDQRKQRGSARGGGRGGKRVKFEPPPPPPVEVDEGEINSDGDEVMAEADEEPVGLVISEHDLKMAAESDLCDDPLSRRRNITWGSGYAQQQQQQPPVVQEKEQAYLATKSAGPGPSMGSGLGLVDYDSSGDE</sequence>
<keyword evidence="7" id="KW-0832">Ubl conjugation</keyword>
<feature type="compositionally biased region" description="Acidic residues" evidence="14">
    <location>
        <begin position="402"/>
        <end position="412"/>
    </location>
</feature>
<feature type="region of interest" description="Disordered" evidence="14">
    <location>
        <begin position="232"/>
        <end position="291"/>
    </location>
</feature>
<dbReference type="PANTHER" id="PTHR13483">
    <property type="entry name" value="BOX C_D SNORNA PROTEIN 1-RELATED"/>
    <property type="match status" value="1"/>
</dbReference>
<feature type="compositionally biased region" description="Polar residues" evidence="14">
    <location>
        <begin position="280"/>
        <end position="291"/>
    </location>
</feature>
<comment type="function">
    <text evidence="8">Required for box C/D snoRNAs accumulation involved in snoRNA processing, snoRNA transport to the nucleolus and ribosome biogenesis.</text>
</comment>
<dbReference type="FunFam" id="3.30.60.190:FF:000001">
    <property type="entry name" value="box C/D snoRNA protein 1"/>
    <property type="match status" value="1"/>
</dbReference>
<feature type="region of interest" description="Disordered" evidence="14">
    <location>
        <begin position="542"/>
        <end position="566"/>
    </location>
</feature>
<keyword evidence="2" id="KW-0690">Ribosome biogenesis</keyword>
<evidence type="ECO:0000256" key="10">
    <source>
        <dbReference type="ARBA" id="ARBA00061949"/>
    </source>
</evidence>
<feature type="compositionally biased region" description="Basic residues" evidence="14">
    <location>
        <begin position="261"/>
        <end position="272"/>
    </location>
</feature>
<dbReference type="Pfam" id="PF25790">
    <property type="entry name" value="BCD1"/>
    <property type="match status" value="1"/>
</dbReference>
<comment type="caution">
    <text evidence="16">The sequence shown here is derived from an EMBL/GenBank/DDBJ whole genome shotgun (WGS) entry which is preliminary data.</text>
</comment>
<keyword evidence="1" id="KW-1017">Isopeptide bond</keyword>
<comment type="subunit">
    <text evidence="10">Interacts with FBL, SNU13, NOP58, NUFIP1, RUVBL1, RUVBL2 and TAF9. Interacts (via HIT-type zinc finger) with the RUVBL1/RUVBL2 complex in the presence of ADP.</text>
</comment>
<feature type="compositionally biased region" description="Acidic residues" evidence="14">
    <location>
        <begin position="244"/>
        <end position="257"/>
    </location>
</feature>
<accession>A0AAE0M5Y5</accession>
<dbReference type="PROSITE" id="PS51083">
    <property type="entry name" value="ZF_HIT"/>
    <property type="match status" value="1"/>
</dbReference>
<feature type="region of interest" description="Disordered" evidence="14">
    <location>
        <begin position="390"/>
        <end position="486"/>
    </location>
</feature>
<evidence type="ECO:0000313" key="16">
    <source>
        <dbReference type="EMBL" id="KAK3320671.1"/>
    </source>
</evidence>
<feature type="region of interest" description="Disordered" evidence="14">
    <location>
        <begin position="118"/>
        <end position="142"/>
    </location>
</feature>
<dbReference type="GO" id="GO:0070761">
    <property type="term" value="C:pre-snoRNP complex"/>
    <property type="evidence" value="ECO:0007669"/>
    <property type="project" value="TreeGrafter"/>
</dbReference>
<feature type="domain" description="HIT-type" evidence="15">
    <location>
        <begin position="10"/>
        <end position="44"/>
    </location>
</feature>
<evidence type="ECO:0000256" key="5">
    <source>
        <dbReference type="ARBA" id="ARBA00022771"/>
    </source>
</evidence>
<dbReference type="InterPro" id="IPR057721">
    <property type="entry name" value="BCD1_alpha/beta"/>
</dbReference>
<evidence type="ECO:0000259" key="15">
    <source>
        <dbReference type="PROSITE" id="PS51083"/>
    </source>
</evidence>
<name>A0AAE0M5Y5_9PEZI</name>
<comment type="similarity">
    <text evidence="9">Belongs to the BCD1 family.</text>
</comment>
<organism evidence="16 17">
    <name type="scientific">Cercophora scortea</name>
    <dbReference type="NCBI Taxonomy" id="314031"/>
    <lineage>
        <taxon>Eukaryota</taxon>
        <taxon>Fungi</taxon>
        <taxon>Dikarya</taxon>
        <taxon>Ascomycota</taxon>
        <taxon>Pezizomycotina</taxon>
        <taxon>Sordariomycetes</taxon>
        <taxon>Sordariomycetidae</taxon>
        <taxon>Sordariales</taxon>
        <taxon>Lasiosphaeriaceae</taxon>
        <taxon>Cercophora</taxon>
    </lineage>
</organism>
<evidence type="ECO:0000256" key="2">
    <source>
        <dbReference type="ARBA" id="ARBA00022517"/>
    </source>
</evidence>
<dbReference type="InterPro" id="IPR007529">
    <property type="entry name" value="Znf_HIT"/>
</dbReference>
<dbReference type="GO" id="GO:0008270">
    <property type="term" value="F:zinc ion binding"/>
    <property type="evidence" value="ECO:0007669"/>
    <property type="project" value="UniProtKB-UniRule"/>
</dbReference>
<dbReference type="AlphaFoldDB" id="A0AAE0M5Y5"/>
<evidence type="ECO:0000256" key="9">
    <source>
        <dbReference type="ARBA" id="ARBA00049654"/>
    </source>
</evidence>
<dbReference type="GO" id="GO:0000463">
    <property type="term" value="P:maturation of LSU-rRNA from tricistronic rRNA transcript (SSU-rRNA, 5.8S rRNA, LSU-rRNA)"/>
    <property type="evidence" value="ECO:0007669"/>
    <property type="project" value="TreeGrafter"/>
</dbReference>
<evidence type="ECO:0000256" key="3">
    <source>
        <dbReference type="ARBA" id="ARBA00022553"/>
    </source>
</evidence>
<keyword evidence="5 13" id="KW-0863">Zinc-finger</keyword>
<dbReference type="Pfam" id="PF04438">
    <property type="entry name" value="zf-HIT"/>
    <property type="match status" value="1"/>
</dbReference>
<keyword evidence="4" id="KW-0479">Metal-binding</keyword>
<dbReference type="PANTHER" id="PTHR13483:SF11">
    <property type="entry name" value="ZINC FINGER HIT DOMAIN-CONTAINING PROTEIN 3"/>
    <property type="match status" value="1"/>
</dbReference>